<dbReference type="GO" id="GO:0015979">
    <property type="term" value="P:photosynthesis"/>
    <property type="evidence" value="ECO:0007669"/>
    <property type="project" value="UniProtKB-UniRule"/>
</dbReference>
<evidence type="ECO:0000256" key="4">
    <source>
        <dbReference type="ARBA" id="ARBA00022531"/>
    </source>
</evidence>
<name>A0A3G1IWI3_9EUKA</name>
<evidence type="ECO:0000256" key="10">
    <source>
        <dbReference type="HAMAP-Rule" id="MF_00437"/>
    </source>
</evidence>
<evidence type="ECO:0000256" key="5">
    <source>
        <dbReference type="ARBA" id="ARBA00022692"/>
    </source>
</evidence>
<keyword evidence="7 10" id="KW-0793">Thylakoid</keyword>
<dbReference type="InterPro" id="IPR003359">
    <property type="entry name" value="PSI_Ycf4_assembly"/>
</dbReference>
<dbReference type="GO" id="GO:0055035">
    <property type="term" value="C:plastid thylakoid membrane"/>
    <property type="evidence" value="ECO:0007669"/>
    <property type="project" value="UniProtKB-SubCell"/>
</dbReference>
<comment type="similarity">
    <text evidence="2 10">Belongs to the Ycf4 family.</text>
</comment>
<dbReference type="PANTHER" id="PTHR33288:SF4">
    <property type="entry name" value="PHOTOSYSTEM I ASSEMBLY PROTEIN YCF4"/>
    <property type="match status" value="1"/>
</dbReference>
<dbReference type="Pfam" id="PF02392">
    <property type="entry name" value="Ycf4"/>
    <property type="match status" value="1"/>
</dbReference>
<keyword evidence="11" id="KW-0934">Plastid</keyword>
<comment type="subcellular location">
    <subcellularLocation>
        <location evidence="10">Cellular thylakoid membrane</location>
        <topology evidence="10">Multi-pass membrane protein</topology>
    </subcellularLocation>
    <subcellularLocation>
        <location evidence="9">Plastid thylakoid membrane</location>
        <topology evidence="9">Multi-pass membrane protein</topology>
    </subcellularLocation>
</comment>
<feature type="transmembrane region" description="Helical" evidence="10">
    <location>
        <begin position="25"/>
        <end position="49"/>
    </location>
</feature>
<dbReference type="GO" id="GO:0009522">
    <property type="term" value="C:photosystem I"/>
    <property type="evidence" value="ECO:0007669"/>
    <property type="project" value="InterPro"/>
</dbReference>
<feature type="transmembrane region" description="Helical" evidence="10">
    <location>
        <begin position="69"/>
        <end position="91"/>
    </location>
</feature>
<gene>
    <name evidence="10 11" type="primary">ycf4</name>
</gene>
<keyword evidence="8 10" id="KW-0472">Membrane</keyword>
<evidence type="ECO:0000256" key="7">
    <source>
        <dbReference type="ARBA" id="ARBA00023078"/>
    </source>
</evidence>
<organism evidence="11">
    <name type="scientific">Cyanoptyche gloeocystis</name>
    <dbReference type="NCBI Taxonomy" id="77922"/>
    <lineage>
        <taxon>Eukaryota</taxon>
        <taxon>Glaucocystophyceae</taxon>
        <taxon>Glaucocystophyceae incertae sedis</taxon>
        <taxon>Cyanoptyche</taxon>
    </lineage>
</organism>
<keyword evidence="4 10" id="KW-0602">Photosynthesis</keyword>
<dbReference type="AlphaFoldDB" id="A0A3G1IWI3"/>
<proteinExistence type="inferred from homology"/>
<evidence type="ECO:0000256" key="6">
    <source>
        <dbReference type="ARBA" id="ARBA00022989"/>
    </source>
</evidence>
<evidence type="ECO:0000313" key="11">
    <source>
        <dbReference type="EMBL" id="ASQ40322.1"/>
    </source>
</evidence>
<geneLocation type="plastid" evidence="11"/>
<keyword evidence="6 10" id="KW-1133">Transmembrane helix</keyword>
<evidence type="ECO:0000256" key="9">
    <source>
        <dbReference type="ARBA" id="ARBA00046286"/>
    </source>
</evidence>
<dbReference type="PANTHER" id="PTHR33288">
    <property type="match status" value="1"/>
</dbReference>
<dbReference type="NCBIfam" id="NF002712">
    <property type="entry name" value="PRK02542.1"/>
    <property type="match status" value="1"/>
</dbReference>
<keyword evidence="5 10" id="KW-0812">Transmembrane</keyword>
<protein>
    <recommendedName>
        <fullName evidence="3 10">Photosystem I assembly protein Ycf4</fullName>
    </recommendedName>
</protein>
<dbReference type="HAMAP" id="MF_00437">
    <property type="entry name" value="Ycf4"/>
    <property type="match status" value="1"/>
</dbReference>
<evidence type="ECO:0000256" key="8">
    <source>
        <dbReference type="ARBA" id="ARBA00023136"/>
    </source>
</evidence>
<evidence type="ECO:0000256" key="2">
    <source>
        <dbReference type="ARBA" id="ARBA00008198"/>
    </source>
</evidence>
<reference evidence="11" key="1">
    <citation type="submission" date="2017-05" db="EMBL/GenBank/DDBJ databases">
        <title>Plastid comparative genomics reveals ancient divergence between Glaucophyte genera.</title>
        <authorList>
            <person name="Figueroa-Martinez F.J."/>
            <person name="Jackson C."/>
            <person name="Reyes-Prieto A."/>
        </authorList>
    </citation>
    <scope>NUCLEOTIDE SEQUENCE</scope>
    <source>
        <strain evidence="11">SAG 4.97</strain>
    </source>
</reference>
<evidence type="ECO:0000256" key="1">
    <source>
        <dbReference type="ARBA" id="ARBA00002862"/>
    </source>
</evidence>
<comment type="function">
    <text evidence="1 10">Seems to be required for the assembly of the photosystem I complex.</text>
</comment>
<accession>A0A3G1IWI3</accession>
<dbReference type="EMBL" id="MF167427">
    <property type="protein sequence ID" value="ASQ40322.1"/>
    <property type="molecule type" value="Genomic_DNA"/>
</dbReference>
<evidence type="ECO:0000256" key="3">
    <source>
        <dbReference type="ARBA" id="ARBA00015395"/>
    </source>
</evidence>
<sequence length="188" mass="21249">MFILSINNNLIKQDVIIGSRRITNYFWAVLLFFGSTGFLLAGLSSYLQINLLFFTDTTKLFFIPQGLTMLLYGTIGLFLDIYLWLIIIWNVGSGYNEFNKANGQVSIFRWGFPGKNRRLKITCSIEDIQAIKINIKKGLNPSNSIYLKVKGKLDIPLTVVGQPLRLVEIEDKAADLASFLNVPFESSI</sequence>